<name>B1YKN9_EXIS2</name>
<reference evidence="2 3" key="2">
    <citation type="journal article" date="2008" name="BMC Genomics">
        <title>Architecture of thermal adaptation in an Exiguobacterium sibiricum strain isolated from 3 million year old permafrost: a genome and transcriptome approach.</title>
        <authorList>
            <person name="Rodrigues D.F."/>
            <person name="Ivanova N."/>
            <person name="He Z."/>
            <person name="Huebner M."/>
            <person name="Zhou J."/>
            <person name="Tiedje J.M."/>
        </authorList>
    </citation>
    <scope>NUCLEOTIDE SEQUENCE [LARGE SCALE GENOMIC DNA]</scope>
    <source>
        <strain evidence="3">DSM 17290 / CIP 109462 / JCM 13490 / 255-15</strain>
    </source>
</reference>
<dbReference type="RefSeq" id="WP_012369646.1">
    <property type="nucleotide sequence ID" value="NC_010556.1"/>
</dbReference>
<evidence type="ECO:0000313" key="3">
    <source>
        <dbReference type="Proteomes" id="UP000001681"/>
    </source>
</evidence>
<dbReference type="EMBL" id="CP001022">
    <property type="protein sequence ID" value="ACB60222.1"/>
    <property type="molecule type" value="Genomic_DNA"/>
</dbReference>
<dbReference type="Pfam" id="PF04240">
    <property type="entry name" value="Caroten_synth"/>
    <property type="match status" value="1"/>
</dbReference>
<feature type="transmembrane region" description="Helical" evidence="1">
    <location>
        <begin position="35"/>
        <end position="53"/>
    </location>
</feature>
<sequence>MMDRFQKKLWLFFTVWFFIGLILVGFSLLPPWLEWANAVFLFASGLYAALYLWDVVPKGRFIIPVIFFGSIIIESIGVHTGWPFGTYAYEADFGVQLFGVPITIGAAWLSVMGASLAFSRRFPIRFNTVILVPLFAIWLDMAIDPVAANVKSYWLWQDGGFYYDIPTQNFFGWYGTALFFSLLIARFEQQSTITALERNNQYLFLMLHALFGLTAGVAGLYGVTLISLLAGITYWLTKGGVRFAKSKQKQMG</sequence>
<feature type="transmembrane region" description="Helical" evidence="1">
    <location>
        <begin position="9"/>
        <end position="29"/>
    </location>
</feature>
<feature type="transmembrane region" description="Helical" evidence="1">
    <location>
        <begin position="97"/>
        <end position="118"/>
    </location>
</feature>
<accession>B1YKN9</accession>
<dbReference type="PANTHER" id="PTHR39419">
    <property type="entry name" value="SLL0814 PROTEIN"/>
    <property type="match status" value="1"/>
</dbReference>
<feature type="transmembrane region" description="Helical" evidence="1">
    <location>
        <begin position="209"/>
        <end position="236"/>
    </location>
</feature>
<evidence type="ECO:0000313" key="2">
    <source>
        <dbReference type="EMBL" id="ACB60222.1"/>
    </source>
</evidence>
<keyword evidence="1" id="KW-0472">Membrane</keyword>
<keyword evidence="3" id="KW-1185">Reference proteome</keyword>
<keyword evidence="1" id="KW-1133">Transmembrane helix</keyword>
<reference evidence="3" key="3">
    <citation type="submission" date="2008-04" db="EMBL/GenBank/DDBJ databases">
        <title>Complete sequence of chromosome of Exiguobacterium sibiricum 255-15.</title>
        <authorList>
            <consortium name="US DOE Joint Genome Institute"/>
            <person name="Copeland A."/>
            <person name="Lucas S."/>
            <person name="Lapidus A."/>
            <person name="Glavina del Rio T."/>
            <person name="Dalin E."/>
            <person name="Tice H."/>
            <person name="Bruce D."/>
            <person name="Goodwin L."/>
            <person name="Pitluck S."/>
            <person name="Kiss H."/>
            <person name="Chertkov O."/>
            <person name="Monk C."/>
            <person name="Brettin T."/>
            <person name="Detter J.C."/>
            <person name="Han C."/>
            <person name="Kuske C.R."/>
            <person name="Schmutz J."/>
            <person name="Larimer F."/>
            <person name="Land M."/>
            <person name="Hauser L."/>
            <person name="Kyrpides N."/>
            <person name="Mikhailova N."/>
            <person name="Vishnivetskaya T."/>
            <person name="Rodrigues D.F."/>
            <person name="Gilichinsky D."/>
            <person name="Tiedje J."/>
            <person name="Richardson P."/>
        </authorList>
    </citation>
    <scope>NUCLEOTIDE SEQUENCE [LARGE SCALE GENOMIC DNA]</scope>
    <source>
        <strain evidence="3">DSM 17290 / CIP 109462 / JCM 13490 / 255-15</strain>
    </source>
</reference>
<dbReference type="HOGENOM" id="CLU_070738_1_0_9"/>
<dbReference type="Proteomes" id="UP000001681">
    <property type="component" value="Chromosome"/>
</dbReference>
<keyword evidence="1" id="KW-0812">Transmembrane</keyword>
<proteinExistence type="predicted"/>
<protein>
    <submittedName>
        <fullName evidence="2">Conserved hypothetical membrane protein</fullName>
    </submittedName>
</protein>
<gene>
    <name evidence="2" type="ordered locus">Exig_0741</name>
</gene>
<dbReference type="PANTHER" id="PTHR39419:SF1">
    <property type="entry name" value="SLL0814 PROTEIN"/>
    <property type="match status" value="1"/>
</dbReference>
<dbReference type="KEGG" id="esi:Exig_0741"/>
<reference evidence="2 3" key="1">
    <citation type="journal article" date="2006" name="Extremophiles">
        <title>Characterization of Exiguobacterium isolates from the Siberian permafrost. Description of Exiguobacterium sibiricum sp. nov.</title>
        <authorList>
            <person name="Rodrigues D.F."/>
            <person name="Goris J."/>
            <person name="Vishnivetskaya T."/>
            <person name="Gilichinsky D."/>
            <person name="Thomashow M.F."/>
            <person name="Tiedje J.M."/>
        </authorList>
    </citation>
    <scope>NUCLEOTIDE SEQUENCE [LARGE SCALE GENOMIC DNA]</scope>
    <source>
        <strain evidence="3">DSM 17290 / CIP 109462 / JCM 13490 / 255-15</strain>
    </source>
</reference>
<dbReference type="eggNOG" id="COG2324">
    <property type="taxonomic scope" value="Bacteria"/>
</dbReference>
<feature type="transmembrane region" description="Helical" evidence="1">
    <location>
        <begin position="170"/>
        <end position="188"/>
    </location>
</feature>
<dbReference type="AlphaFoldDB" id="B1YKN9"/>
<dbReference type="InterPro" id="IPR007354">
    <property type="entry name" value="CruF-like"/>
</dbReference>
<organism evidence="2 3">
    <name type="scientific">Exiguobacterium sibiricum (strain DSM 17290 / CCUG 55495 / CIP 109462 / JCM 13490 / 255-15)</name>
    <dbReference type="NCBI Taxonomy" id="262543"/>
    <lineage>
        <taxon>Bacteria</taxon>
        <taxon>Bacillati</taxon>
        <taxon>Bacillota</taxon>
        <taxon>Bacilli</taxon>
        <taxon>Bacillales</taxon>
        <taxon>Bacillales Family XII. Incertae Sedis</taxon>
        <taxon>Exiguobacterium</taxon>
    </lineage>
</organism>
<feature type="transmembrane region" description="Helical" evidence="1">
    <location>
        <begin position="130"/>
        <end position="150"/>
    </location>
</feature>
<evidence type="ECO:0000256" key="1">
    <source>
        <dbReference type="SAM" id="Phobius"/>
    </source>
</evidence>
<feature type="transmembrane region" description="Helical" evidence="1">
    <location>
        <begin position="65"/>
        <end position="85"/>
    </location>
</feature>
<dbReference type="STRING" id="262543.Exig_0741"/>